<feature type="transmembrane region" description="Helical" evidence="7">
    <location>
        <begin position="392"/>
        <end position="412"/>
    </location>
</feature>
<evidence type="ECO:0000256" key="3">
    <source>
        <dbReference type="ARBA" id="ARBA00022692"/>
    </source>
</evidence>
<evidence type="ECO:0000256" key="4">
    <source>
        <dbReference type="ARBA" id="ARBA00022970"/>
    </source>
</evidence>
<feature type="transmembrane region" description="Helical" evidence="7">
    <location>
        <begin position="174"/>
        <end position="197"/>
    </location>
</feature>
<evidence type="ECO:0000256" key="2">
    <source>
        <dbReference type="ARBA" id="ARBA00022448"/>
    </source>
</evidence>
<feature type="transmembrane region" description="Helical" evidence="7">
    <location>
        <begin position="54"/>
        <end position="72"/>
    </location>
</feature>
<dbReference type="OrthoDB" id="40134at2759"/>
<evidence type="ECO:0000313" key="9">
    <source>
        <dbReference type="EMBL" id="GER29117.1"/>
    </source>
</evidence>
<dbReference type="GO" id="GO:0006865">
    <property type="term" value="P:amino acid transport"/>
    <property type="evidence" value="ECO:0007669"/>
    <property type="project" value="UniProtKB-KW"/>
</dbReference>
<evidence type="ECO:0000256" key="1">
    <source>
        <dbReference type="ARBA" id="ARBA00004370"/>
    </source>
</evidence>
<feature type="transmembrane region" description="Helical" evidence="7">
    <location>
        <begin position="290"/>
        <end position="310"/>
    </location>
</feature>
<dbReference type="InterPro" id="IPR013057">
    <property type="entry name" value="AA_transpt_TM"/>
</dbReference>
<comment type="caution">
    <text evidence="9">The sequence shown here is derived from an EMBL/GenBank/DDBJ whole genome shotgun (WGS) entry which is preliminary data.</text>
</comment>
<keyword evidence="5 7" id="KW-1133">Transmembrane helix</keyword>
<evidence type="ECO:0000256" key="5">
    <source>
        <dbReference type="ARBA" id="ARBA00022989"/>
    </source>
</evidence>
<evidence type="ECO:0000256" key="7">
    <source>
        <dbReference type="SAM" id="Phobius"/>
    </source>
</evidence>
<feature type="transmembrane region" description="Helical" evidence="7">
    <location>
        <begin position="203"/>
        <end position="227"/>
    </location>
</feature>
<keyword evidence="6 7" id="KW-0472">Membrane</keyword>
<evidence type="ECO:0000313" key="10">
    <source>
        <dbReference type="Proteomes" id="UP000325081"/>
    </source>
</evidence>
<feature type="transmembrane region" description="Helical" evidence="7">
    <location>
        <begin position="450"/>
        <end position="471"/>
    </location>
</feature>
<keyword evidence="3 7" id="KW-0812">Transmembrane</keyword>
<keyword evidence="4" id="KW-0029">Amino-acid transport</keyword>
<organism evidence="9 10">
    <name type="scientific">Striga asiatica</name>
    <name type="common">Asiatic witchweed</name>
    <name type="synonym">Buchnera asiatica</name>
    <dbReference type="NCBI Taxonomy" id="4170"/>
    <lineage>
        <taxon>Eukaryota</taxon>
        <taxon>Viridiplantae</taxon>
        <taxon>Streptophyta</taxon>
        <taxon>Embryophyta</taxon>
        <taxon>Tracheophyta</taxon>
        <taxon>Spermatophyta</taxon>
        <taxon>Magnoliopsida</taxon>
        <taxon>eudicotyledons</taxon>
        <taxon>Gunneridae</taxon>
        <taxon>Pentapetalae</taxon>
        <taxon>asterids</taxon>
        <taxon>lamiids</taxon>
        <taxon>Lamiales</taxon>
        <taxon>Orobanchaceae</taxon>
        <taxon>Buchnereae</taxon>
        <taxon>Striga</taxon>
    </lineage>
</organism>
<feature type="transmembrane region" description="Helical" evidence="7">
    <location>
        <begin position="79"/>
        <end position="100"/>
    </location>
</feature>
<dbReference type="EMBL" id="BKCP01003336">
    <property type="protein sequence ID" value="GER29117.1"/>
    <property type="molecule type" value="Genomic_DNA"/>
</dbReference>
<reference evidence="10" key="1">
    <citation type="journal article" date="2019" name="Curr. Biol.">
        <title>Genome Sequence of Striga asiatica Provides Insight into the Evolution of Plant Parasitism.</title>
        <authorList>
            <person name="Yoshida S."/>
            <person name="Kim S."/>
            <person name="Wafula E.K."/>
            <person name="Tanskanen J."/>
            <person name="Kim Y.M."/>
            <person name="Honaas L."/>
            <person name="Yang Z."/>
            <person name="Spallek T."/>
            <person name="Conn C.E."/>
            <person name="Ichihashi Y."/>
            <person name="Cheong K."/>
            <person name="Cui S."/>
            <person name="Der J.P."/>
            <person name="Gundlach H."/>
            <person name="Jiao Y."/>
            <person name="Hori C."/>
            <person name="Ishida J.K."/>
            <person name="Kasahara H."/>
            <person name="Kiba T."/>
            <person name="Kim M.S."/>
            <person name="Koo N."/>
            <person name="Laohavisit A."/>
            <person name="Lee Y.H."/>
            <person name="Lumba S."/>
            <person name="McCourt P."/>
            <person name="Mortimer J.C."/>
            <person name="Mutuku J.M."/>
            <person name="Nomura T."/>
            <person name="Sasaki-Sekimoto Y."/>
            <person name="Seto Y."/>
            <person name="Wang Y."/>
            <person name="Wakatake T."/>
            <person name="Sakakibara H."/>
            <person name="Demura T."/>
            <person name="Yamaguchi S."/>
            <person name="Yoneyama K."/>
            <person name="Manabe R.I."/>
            <person name="Nelson D.C."/>
            <person name="Schulman A.H."/>
            <person name="Timko M.P."/>
            <person name="dePamphilis C.W."/>
            <person name="Choi D."/>
            <person name="Shirasu K."/>
        </authorList>
    </citation>
    <scope>NUCLEOTIDE SEQUENCE [LARGE SCALE GENOMIC DNA]</scope>
    <source>
        <strain evidence="10">cv. UVA1</strain>
    </source>
</reference>
<gene>
    <name evidence="9" type="ORF">STAS_04952</name>
</gene>
<accession>A0A5A7P918</accession>
<name>A0A5A7P918_STRAF</name>
<evidence type="ECO:0000256" key="6">
    <source>
        <dbReference type="ARBA" id="ARBA00023136"/>
    </source>
</evidence>
<dbReference type="Proteomes" id="UP000325081">
    <property type="component" value="Unassembled WGS sequence"/>
</dbReference>
<keyword evidence="10" id="KW-1185">Reference proteome</keyword>
<dbReference type="GO" id="GO:0016020">
    <property type="term" value="C:membrane"/>
    <property type="evidence" value="ECO:0007669"/>
    <property type="project" value="UniProtKB-SubCell"/>
</dbReference>
<protein>
    <submittedName>
        <fullName evidence="9">Amino acid transporter</fullName>
    </submittedName>
</protein>
<evidence type="ECO:0000259" key="8">
    <source>
        <dbReference type="Pfam" id="PF01490"/>
    </source>
</evidence>
<keyword evidence="2" id="KW-0813">Transport</keyword>
<dbReference type="Pfam" id="PF01490">
    <property type="entry name" value="Aa_trans"/>
    <property type="match status" value="1"/>
</dbReference>
<dbReference type="AlphaFoldDB" id="A0A5A7P918"/>
<feature type="transmembrane region" description="Helical" evidence="7">
    <location>
        <begin position="418"/>
        <end position="438"/>
    </location>
</feature>
<comment type="subcellular location">
    <subcellularLocation>
        <location evidence="1">Membrane</location>
    </subcellularLocation>
</comment>
<dbReference type="PANTHER" id="PTHR48017">
    <property type="entry name" value="OS05G0424000 PROTEIN-RELATED"/>
    <property type="match status" value="1"/>
</dbReference>
<sequence length="480" mass="53118">MVEVEVNDENTYPLLADVASSSSSDSHDSLERTESFEAFDINCVWKCEGTVWTAIAHIITGVIGSGVLSLAWSVAQLGWVAGPLCMVLFGVITIISSNLLCDCYRYPHPEAGHIRNRSYAEAVRSYLGKKSMWVAEFFVQESYYGYSIAYTITSAISMRAILKSNCYHEQGHDAPCEYGGSFFMLLFGAVQVVFSQIPDLHNLQWLSIIAAIMSFAYTFIGLALGFAKVLENGEVRGDFGGVSTATAAQKIWLSSQAVGDIAFAFTYNIILLDIQAPPAENKTMKKASTIAILITSFFFICCGSFGYAAFGNQAPGNLLTGFGFYEPYWLVDFANACIILHLVGGYQIYSQPLFAVAERRIKEKNPNSGFLNNEYEVKLPMLPRFKLSIFRLCFRTAYVASTTGLAILFPYFNEVLGVLGALNFWPLAIYFPVQMYFVQNKVRAWTGIWIVLQALRIFGLVCTVLAFIGSVEGLISNKMS</sequence>
<feature type="domain" description="Amino acid transporter transmembrane" evidence="8">
    <location>
        <begin position="49"/>
        <end position="475"/>
    </location>
</feature>
<proteinExistence type="predicted"/>